<organism evidence="2 3">
    <name type="scientific">Streptosporangium subroseum</name>
    <dbReference type="NCBI Taxonomy" id="106412"/>
    <lineage>
        <taxon>Bacteria</taxon>
        <taxon>Bacillati</taxon>
        <taxon>Actinomycetota</taxon>
        <taxon>Actinomycetes</taxon>
        <taxon>Streptosporangiales</taxon>
        <taxon>Streptosporangiaceae</taxon>
        <taxon>Streptosporangium</taxon>
    </lineage>
</organism>
<evidence type="ECO:0000256" key="1">
    <source>
        <dbReference type="SAM" id="MobiDB-lite"/>
    </source>
</evidence>
<accession>A0A239BIU9</accession>
<keyword evidence="3" id="KW-1185">Reference proteome</keyword>
<reference evidence="2 3" key="1">
    <citation type="submission" date="2017-06" db="EMBL/GenBank/DDBJ databases">
        <authorList>
            <person name="Kim H.J."/>
            <person name="Triplett B.A."/>
        </authorList>
    </citation>
    <scope>NUCLEOTIDE SEQUENCE [LARGE SCALE GENOMIC DNA]</scope>
    <source>
        <strain evidence="2 3">CGMCC 4.2132</strain>
    </source>
</reference>
<gene>
    <name evidence="2" type="ORF">SAMN05216276_1003219</name>
</gene>
<sequence>MRPPSPEWSAHALTHRSYDHRVHLSRIVPTVLVITLTAGCGEESTMTGRTPAEAVAQQAKDSTGVKVTKLVRVDYSGVVTPTPSSEDDTIVPVNIGEYSESRTTGILRLGAAASDLTTTFHRTDIPEDLKGIIPDDLSYMTTKAISISGTDTYEQRADRRDVPAGKAWLHHSSPKCGMAARLLGALDARAVLSPKVLQRLTAPAPSSGGVIDAVATVVHSGSASHAEFSIPAQGDDPVMAVQLPMQSRSIEVSWQLWVGPDQLPRRVRLIMTDLLAEKDVPRSAVTEIDFTDWGSDVSIGPPPKDQVHETGSCLDPEPQ</sequence>
<evidence type="ECO:0000313" key="2">
    <source>
        <dbReference type="EMBL" id="SNS07298.1"/>
    </source>
</evidence>
<dbReference type="Proteomes" id="UP000198282">
    <property type="component" value="Unassembled WGS sequence"/>
</dbReference>
<evidence type="ECO:0000313" key="3">
    <source>
        <dbReference type="Proteomes" id="UP000198282"/>
    </source>
</evidence>
<dbReference type="AlphaFoldDB" id="A0A239BIU9"/>
<name>A0A239BIU9_9ACTN</name>
<protein>
    <submittedName>
        <fullName evidence="2">Uncharacterized protein</fullName>
    </submittedName>
</protein>
<dbReference type="Gene3D" id="2.50.20.20">
    <property type="match status" value="1"/>
</dbReference>
<feature type="region of interest" description="Disordered" evidence="1">
    <location>
        <begin position="292"/>
        <end position="319"/>
    </location>
</feature>
<proteinExistence type="predicted"/>
<dbReference type="EMBL" id="FZOD01000003">
    <property type="protein sequence ID" value="SNS07298.1"/>
    <property type="molecule type" value="Genomic_DNA"/>
</dbReference>